<organism evidence="15 16">
    <name type="scientific">Auritidibacter ignavus</name>
    <dbReference type="NCBI Taxonomy" id="678932"/>
    <lineage>
        <taxon>Bacteria</taxon>
        <taxon>Bacillati</taxon>
        <taxon>Actinomycetota</taxon>
        <taxon>Actinomycetes</taxon>
        <taxon>Micrococcales</taxon>
        <taxon>Micrococcaceae</taxon>
        <taxon>Auritidibacter</taxon>
    </lineage>
</organism>
<name>A0AAJ6AK36_9MICC</name>
<feature type="binding site" evidence="11">
    <location>
        <begin position="97"/>
        <end position="104"/>
    </location>
    <ligand>
        <name>ATP</name>
        <dbReference type="ChEBI" id="CHEBI:30616"/>
    </ligand>
</feature>
<evidence type="ECO:0000256" key="4">
    <source>
        <dbReference type="ARBA" id="ARBA00022771"/>
    </source>
</evidence>
<evidence type="ECO:0000256" key="2">
    <source>
        <dbReference type="ARBA" id="ARBA00022741"/>
    </source>
</evidence>
<keyword evidence="6 13" id="KW-0862">Zinc</keyword>
<dbReference type="GO" id="GO:0140664">
    <property type="term" value="F:ATP-dependent DNA damage sensor activity"/>
    <property type="evidence" value="ECO:0007669"/>
    <property type="project" value="InterPro"/>
</dbReference>
<keyword evidence="2 11" id="KW-0547">Nucleotide-binding</keyword>
<dbReference type="GO" id="GO:0005829">
    <property type="term" value="C:cytosol"/>
    <property type="evidence" value="ECO:0007669"/>
    <property type="project" value="TreeGrafter"/>
</dbReference>
<gene>
    <name evidence="11 15" type="primary">radA</name>
    <name evidence="15" type="ORF">QDX21_08445</name>
</gene>
<dbReference type="GO" id="GO:0005524">
    <property type="term" value="F:ATP binding"/>
    <property type="evidence" value="ECO:0007669"/>
    <property type="project" value="UniProtKB-UniRule"/>
</dbReference>
<evidence type="ECO:0000256" key="5">
    <source>
        <dbReference type="ARBA" id="ARBA00022801"/>
    </source>
</evidence>
<dbReference type="Proteomes" id="UP001224674">
    <property type="component" value="Chromosome"/>
</dbReference>
<feature type="domain" description="RecA family profile 1" evidence="14">
    <location>
        <begin position="68"/>
        <end position="223"/>
    </location>
</feature>
<dbReference type="RefSeq" id="WP_110110535.1">
    <property type="nucleotide sequence ID" value="NZ_CP122566.1"/>
</dbReference>
<dbReference type="SMART" id="SM00382">
    <property type="entry name" value="AAA"/>
    <property type="match status" value="1"/>
</dbReference>
<sequence>MSSKTRKPAYRCTECGWMTAKWVGRCGECQAWGTVVESGAETSTPRTQVSTISTAQRARKISDIDATLARHQPTGLPELDRVLGGGLIAGGVVLLAGEPGIGKSTLVLTLGHQLTQMTRPDGHPARVLYITGEESTAQVRMRADRISAVSETLYLTAETDLGHALGQVETVDPDVVIVDSVQTLESTDVDGTAGGVNQIREVASAMINMAKTRNIATILIGHVTKEGSIAGPRVLEHLVDVVCTFEGDRHSRLRMIRAVKNRYGSTDEVGCFELDDHGITSVTDPSGLFTNSWHSTIAGTTMSVSLEGHRPLLTEIQALLAQTETSSGRRTVSGMETSRINMLLAVLERRMGITAAKRDVYVSTVGGIRISEPASDLAVAASLTGSATDRAVDPGLVTFGEVGLTGELRPVPGIQRRINEATRLGFNRAVIPASRNTVFQPEPGFLVYQASTLPEALGMIFATRAEFEQAMPTCQQVAPHQLSDNGMSASPTG</sequence>
<dbReference type="Pfam" id="PF13481">
    <property type="entry name" value="AAA_25"/>
    <property type="match status" value="1"/>
</dbReference>
<dbReference type="GO" id="GO:0000725">
    <property type="term" value="P:recombinational repair"/>
    <property type="evidence" value="ECO:0007669"/>
    <property type="project" value="UniProtKB-UniRule"/>
</dbReference>
<evidence type="ECO:0000256" key="3">
    <source>
        <dbReference type="ARBA" id="ARBA00022763"/>
    </source>
</evidence>
<dbReference type="Gene3D" id="3.40.50.300">
    <property type="entry name" value="P-loop containing nucleotide triphosphate hydrolases"/>
    <property type="match status" value="1"/>
</dbReference>
<dbReference type="InterPro" id="IPR014721">
    <property type="entry name" value="Ribsml_uS5_D2-typ_fold_subgr"/>
</dbReference>
<dbReference type="PRINTS" id="PR01874">
    <property type="entry name" value="DNAREPAIRADA"/>
</dbReference>
<keyword evidence="9 11" id="KW-0238">DNA-binding</keyword>
<keyword evidence="4 13" id="KW-0863">Zinc-finger</keyword>
<dbReference type="GO" id="GO:0008270">
    <property type="term" value="F:zinc ion binding"/>
    <property type="evidence" value="ECO:0007669"/>
    <property type="project" value="UniProtKB-KW"/>
</dbReference>
<dbReference type="PANTHER" id="PTHR32472">
    <property type="entry name" value="DNA REPAIR PROTEIN RADA"/>
    <property type="match status" value="1"/>
</dbReference>
<feature type="short sequence motif" description="RadA KNRFG motif" evidence="11">
    <location>
        <begin position="260"/>
        <end position="264"/>
    </location>
</feature>
<dbReference type="InterPro" id="IPR020588">
    <property type="entry name" value="RecA_ATP-bd"/>
</dbReference>
<evidence type="ECO:0000256" key="10">
    <source>
        <dbReference type="ARBA" id="ARBA00023204"/>
    </source>
</evidence>
<comment type="domain">
    <text evidence="11">The middle region has homology to RecA with ATPase motifs including the RadA KNRFG motif, while the C-terminus is homologous to Lon protease.</text>
</comment>
<dbReference type="GO" id="GO:0004176">
    <property type="term" value="F:ATP-dependent peptidase activity"/>
    <property type="evidence" value="ECO:0007669"/>
    <property type="project" value="InterPro"/>
</dbReference>
<protein>
    <recommendedName>
        <fullName evidence="11 12">DNA repair protein RadA</fullName>
    </recommendedName>
</protein>
<comment type="function">
    <text evidence="11">Plays a role in repairing double-strand DNA breaks, probably involving stabilizing or processing branched DNA or blocked replication forks.</text>
</comment>
<evidence type="ECO:0000256" key="7">
    <source>
        <dbReference type="ARBA" id="ARBA00022840"/>
    </source>
</evidence>
<dbReference type="FunFam" id="3.40.50.300:FF:000050">
    <property type="entry name" value="DNA repair protein RadA"/>
    <property type="match status" value="1"/>
</dbReference>
<comment type="function">
    <text evidence="13">DNA-dependent ATPase involved in processing of recombination intermediates, plays a role in repairing DNA breaks. Stimulates the branch migration of RecA-mediated strand transfer reactions, allowing the 3' invading strand to extend heteroduplex DNA faster. Binds ssDNA in the presence of ADP but not other nucleotides, has ATPase activity that is stimulated by ssDNA and various branched DNA structures, but inhibited by SSB. Does not have RecA's homology-searching function.</text>
</comment>
<keyword evidence="16" id="KW-1185">Reference proteome</keyword>
<dbReference type="PROSITE" id="PS50162">
    <property type="entry name" value="RECA_2"/>
    <property type="match status" value="1"/>
</dbReference>
<evidence type="ECO:0000256" key="9">
    <source>
        <dbReference type="ARBA" id="ARBA00023125"/>
    </source>
</evidence>
<dbReference type="HAMAP" id="MF_01498">
    <property type="entry name" value="RadA_bact"/>
    <property type="match status" value="1"/>
</dbReference>
<evidence type="ECO:0000256" key="11">
    <source>
        <dbReference type="HAMAP-Rule" id="MF_01498"/>
    </source>
</evidence>
<dbReference type="GO" id="GO:0004252">
    <property type="term" value="F:serine-type endopeptidase activity"/>
    <property type="evidence" value="ECO:0007669"/>
    <property type="project" value="InterPro"/>
</dbReference>
<evidence type="ECO:0000259" key="14">
    <source>
        <dbReference type="PROSITE" id="PS50162"/>
    </source>
</evidence>
<dbReference type="InterPro" id="IPR041166">
    <property type="entry name" value="Rubredoxin_2"/>
</dbReference>
<evidence type="ECO:0000256" key="13">
    <source>
        <dbReference type="RuleBase" id="RU003555"/>
    </source>
</evidence>
<evidence type="ECO:0000256" key="6">
    <source>
        <dbReference type="ARBA" id="ARBA00022833"/>
    </source>
</evidence>
<evidence type="ECO:0000256" key="8">
    <source>
        <dbReference type="ARBA" id="ARBA00023016"/>
    </source>
</evidence>
<keyword evidence="1 11" id="KW-0479">Metal-binding</keyword>
<dbReference type="Gene3D" id="3.30.230.10">
    <property type="match status" value="1"/>
</dbReference>
<dbReference type="InterPro" id="IPR008269">
    <property type="entry name" value="Lon_proteolytic"/>
</dbReference>
<evidence type="ECO:0000313" key="16">
    <source>
        <dbReference type="Proteomes" id="UP001224674"/>
    </source>
</evidence>
<comment type="similarity">
    <text evidence="11 13">Belongs to the RecA family. RadA subfamily.</text>
</comment>
<evidence type="ECO:0000256" key="1">
    <source>
        <dbReference type="ARBA" id="ARBA00022723"/>
    </source>
</evidence>
<keyword evidence="3 11" id="KW-0227">DNA damage</keyword>
<dbReference type="NCBIfam" id="TIGR00416">
    <property type="entry name" value="sms"/>
    <property type="match status" value="1"/>
</dbReference>
<keyword evidence="5" id="KW-0378">Hydrolase</keyword>
<proteinExistence type="inferred from homology"/>
<dbReference type="InterPro" id="IPR020568">
    <property type="entry name" value="Ribosomal_Su5_D2-typ_SF"/>
</dbReference>
<accession>A0AAJ6AK36</accession>
<dbReference type="GO" id="GO:0003684">
    <property type="term" value="F:damaged DNA binding"/>
    <property type="evidence" value="ECO:0007669"/>
    <property type="project" value="InterPro"/>
</dbReference>
<evidence type="ECO:0000313" key="15">
    <source>
        <dbReference type="EMBL" id="WGH92348.1"/>
    </source>
</evidence>
<dbReference type="CDD" id="cd01121">
    <property type="entry name" value="RadA_SMS_N"/>
    <property type="match status" value="1"/>
</dbReference>
<dbReference type="SUPFAM" id="SSF52540">
    <property type="entry name" value="P-loop containing nucleoside triphosphate hydrolases"/>
    <property type="match status" value="1"/>
</dbReference>
<dbReference type="InterPro" id="IPR003593">
    <property type="entry name" value="AAA+_ATPase"/>
</dbReference>
<evidence type="ECO:0000256" key="12">
    <source>
        <dbReference type="NCBIfam" id="TIGR00416"/>
    </source>
</evidence>
<dbReference type="Pfam" id="PF18073">
    <property type="entry name" value="Zn_ribbon_LapB"/>
    <property type="match status" value="1"/>
</dbReference>
<dbReference type="AlphaFoldDB" id="A0AAJ6AK36"/>
<keyword evidence="8 11" id="KW-0346">Stress response</keyword>
<dbReference type="PANTHER" id="PTHR32472:SF10">
    <property type="entry name" value="DNA REPAIR PROTEIN RADA-LIKE PROTEIN"/>
    <property type="match status" value="1"/>
</dbReference>
<keyword evidence="7 11" id="KW-0067">ATP-binding</keyword>
<dbReference type="GO" id="GO:0006508">
    <property type="term" value="P:proteolysis"/>
    <property type="evidence" value="ECO:0007669"/>
    <property type="project" value="InterPro"/>
</dbReference>
<feature type="region of interest" description="Lon-protease-like" evidence="11">
    <location>
        <begin position="359"/>
        <end position="493"/>
    </location>
</feature>
<dbReference type="InterPro" id="IPR004504">
    <property type="entry name" value="DNA_repair_RadA"/>
</dbReference>
<keyword evidence="10 11" id="KW-0234">DNA repair</keyword>
<dbReference type="EMBL" id="CP122566">
    <property type="protein sequence ID" value="WGH92348.1"/>
    <property type="molecule type" value="Genomic_DNA"/>
</dbReference>
<reference evidence="15 16" key="1">
    <citation type="submission" date="2023-03" db="EMBL/GenBank/DDBJ databases">
        <title>Complete genome sequences of several Auritidibacter ignavus strains isolated from ear infections.</title>
        <authorList>
            <person name="Baehr T."/>
            <person name="Baumhoegger A.M."/>
        </authorList>
    </citation>
    <scope>NUCLEOTIDE SEQUENCE [LARGE SCALE GENOMIC DNA]</scope>
    <source>
        <strain evidence="15 16">BABAE-6</strain>
    </source>
</reference>
<dbReference type="InterPro" id="IPR027417">
    <property type="entry name" value="P-loop_NTPase"/>
</dbReference>
<dbReference type="Pfam" id="PF05362">
    <property type="entry name" value="Lon_C"/>
    <property type="match status" value="1"/>
</dbReference>
<dbReference type="SUPFAM" id="SSF54211">
    <property type="entry name" value="Ribosomal protein S5 domain 2-like"/>
    <property type="match status" value="1"/>
</dbReference>